<feature type="compositionally biased region" description="Low complexity" evidence="1">
    <location>
        <begin position="79"/>
        <end position="88"/>
    </location>
</feature>
<gene>
    <name evidence="2" type="ORF">NBG84_40135</name>
</gene>
<proteinExistence type="predicted"/>
<dbReference type="RefSeq" id="WP_250924686.1">
    <property type="nucleotide sequence ID" value="NZ_JAMQAW010000127.1"/>
</dbReference>
<comment type="caution">
    <text evidence="2">The sequence shown here is derived from an EMBL/GenBank/DDBJ whole genome shotgun (WGS) entry which is preliminary data.</text>
</comment>
<dbReference type="Proteomes" id="UP001431429">
    <property type="component" value="Unassembled WGS sequence"/>
</dbReference>
<evidence type="ECO:0000313" key="2">
    <source>
        <dbReference type="EMBL" id="MCM2394411.1"/>
    </source>
</evidence>
<organism evidence="2 3">
    <name type="scientific">Streptomyces albipurpureus</name>
    <dbReference type="NCBI Taxonomy" id="2897419"/>
    <lineage>
        <taxon>Bacteria</taxon>
        <taxon>Bacillati</taxon>
        <taxon>Actinomycetota</taxon>
        <taxon>Actinomycetes</taxon>
        <taxon>Kitasatosporales</taxon>
        <taxon>Streptomycetaceae</taxon>
        <taxon>Streptomyces</taxon>
    </lineage>
</organism>
<accession>A0ABT0V0Z7</accession>
<reference evidence="2" key="1">
    <citation type="submission" date="2022-06" db="EMBL/GenBank/DDBJ databases">
        <title>Genome public.</title>
        <authorList>
            <person name="Sun Q."/>
        </authorList>
    </citation>
    <scope>NUCLEOTIDE SEQUENCE</scope>
    <source>
        <strain evidence="2">CWNU-1</strain>
    </source>
</reference>
<protein>
    <recommendedName>
        <fullName evidence="4">Transposase</fullName>
    </recommendedName>
</protein>
<evidence type="ECO:0008006" key="4">
    <source>
        <dbReference type="Google" id="ProtNLM"/>
    </source>
</evidence>
<keyword evidence="3" id="KW-1185">Reference proteome</keyword>
<feature type="region of interest" description="Disordered" evidence="1">
    <location>
        <begin position="79"/>
        <end position="98"/>
    </location>
</feature>
<dbReference type="EMBL" id="JAMQAW010000127">
    <property type="protein sequence ID" value="MCM2394411.1"/>
    <property type="molecule type" value="Genomic_DNA"/>
</dbReference>
<sequence length="98" mass="10603">MSAYSRIYQGLTRGGMPAPEAAAELAALRAELGAELAAGLQAYAAEQYAAQPTDTRATTRMNKRKYGVAFQSAQWVTRATTTGRLTTTPNQRDHRSNP</sequence>
<evidence type="ECO:0000313" key="3">
    <source>
        <dbReference type="Proteomes" id="UP001431429"/>
    </source>
</evidence>
<evidence type="ECO:0000256" key="1">
    <source>
        <dbReference type="SAM" id="MobiDB-lite"/>
    </source>
</evidence>
<name>A0ABT0V0Z7_9ACTN</name>